<accession>A0A6A7BX27</accession>
<proteinExistence type="inferred from homology"/>
<gene>
    <name evidence="4" type="ORF">K470DRAFT_248784</name>
</gene>
<feature type="compositionally biased region" description="Acidic residues" evidence="3">
    <location>
        <begin position="254"/>
        <end position="271"/>
    </location>
</feature>
<sequence length="271" mass="31693">MTTVTYEDLAALEEEFTNHDTATLKYHHNLTLETYARRTALLSRIPHFWALVFEQAPPEIDTYIQPQDSFLFAEHLTSLTLTRENVEREPRDFALEFHFSKNPFFEDGVLVKRFWYRKARDGWAGVVSQPVRIRWKEGRDLTRGLTEGVWMLWERRGRDGWRVCREYEELKKKVVHWNGGNTSFFTWFGWVSGRRYVTAEEDEEVRKGGKVDEELEEGDEQEVEVHPAGEEIAMSIAEDVWPHAIKLFTQAQEGSEEENGGDDDDSGEDVE</sequence>
<protein>
    <recommendedName>
        <fullName evidence="6">Nucleosome assembly protein</fullName>
    </recommendedName>
</protein>
<evidence type="ECO:0000256" key="2">
    <source>
        <dbReference type="RuleBase" id="RU003876"/>
    </source>
</evidence>
<evidence type="ECO:0000313" key="5">
    <source>
        <dbReference type="Proteomes" id="UP000799421"/>
    </source>
</evidence>
<evidence type="ECO:0000313" key="4">
    <source>
        <dbReference type="EMBL" id="KAF2859771.1"/>
    </source>
</evidence>
<dbReference type="Pfam" id="PF00956">
    <property type="entry name" value="NAP"/>
    <property type="match status" value="1"/>
</dbReference>
<dbReference type="InterPro" id="IPR037231">
    <property type="entry name" value="NAP-like_sf"/>
</dbReference>
<dbReference type="Proteomes" id="UP000799421">
    <property type="component" value="Unassembled WGS sequence"/>
</dbReference>
<evidence type="ECO:0008006" key="6">
    <source>
        <dbReference type="Google" id="ProtNLM"/>
    </source>
</evidence>
<dbReference type="SUPFAM" id="SSF143113">
    <property type="entry name" value="NAP-like"/>
    <property type="match status" value="1"/>
</dbReference>
<dbReference type="PANTHER" id="PTHR11875">
    <property type="entry name" value="TESTIS-SPECIFIC Y-ENCODED PROTEIN"/>
    <property type="match status" value="1"/>
</dbReference>
<dbReference type="AlphaFoldDB" id="A0A6A7BX27"/>
<dbReference type="GO" id="GO:0006334">
    <property type="term" value="P:nucleosome assembly"/>
    <property type="evidence" value="ECO:0007669"/>
    <property type="project" value="InterPro"/>
</dbReference>
<name>A0A6A7BX27_9PEZI</name>
<dbReference type="EMBL" id="MU005989">
    <property type="protein sequence ID" value="KAF2859771.1"/>
    <property type="molecule type" value="Genomic_DNA"/>
</dbReference>
<feature type="region of interest" description="Disordered" evidence="3">
    <location>
        <begin position="248"/>
        <end position="271"/>
    </location>
</feature>
<reference evidence="4" key="1">
    <citation type="journal article" date="2020" name="Stud. Mycol.">
        <title>101 Dothideomycetes genomes: a test case for predicting lifestyles and emergence of pathogens.</title>
        <authorList>
            <person name="Haridas S."/>
            <person name="Albert R."/>
            <person name="Binder M."/>
            <person name="Bloem J."/>
            <person name="Labutti K."/>
            <person name="Salamov A."/>
            <person name="Andreopoulos B."/>
            <person name="Baker S."/>
            <person name="Barry K."/>
            <person name="Bills G."/>
            <person name="Bluhm B."/>
            <person name="Cannon C."/>
            <person name="Castanera R."/>
            <person name="Culley D."/>
            <person name="Daum C."/>
            <person name="Ezra D."/>
            <person name="Gonzalez J."/>
            <person name="Henrissat B."/>
            <person name="Kuo A."/>
            <person name="Liang C."/>
            <person name="Lipzen A."/>
            <person name="Lutzoni F."/>
            <person name="Magnuson J."/>
            <person name="Mondo S."/>
            <person name="Nolan M."/>
            <person name="Ohm R."/>
            <person name="Pangilinan J."/>
            <person name="Park H.-J."/>
            <person name="Ramirez L."/>
            <person name="Alfaro M."/>
            <person name="Sun H."/>
            <person name="Tritt A."/>
            <person name="Yoshinaga Y."/>
            <person name="Zwiers L.-H."/>
            <person name="Turgeon B."/>
            <person name="Goodwin S."/>
            <person name="Spatafora J."/>
            <person name="Crous P."/>
            <person name="Grigoriev I."/>
        </authorList>
    </citation>
    <scope>NUCLEOTIDE SEQUENCE</scope>
    <source>
        <strain evidence="4">CBS 480.64</strain>
    </source>
</reference>
<keyword evidence="5" id="KW-1185">Reference proteome</keyword>
<comment type="similarity">
    <text evidence="1 2">Belongs to the nucleosome assembly protein (NAP) family.</text>
</comment>
<dbReference type="Gene3D" id="3.30.1120.90">
    <property type="entry name" value="Nucleosome assembly protein"/>
    <property type="match status" value="1"/>
</dbReference>
<dbReference type="InterPro" id="IPR002164">
    <property type="entry name" value="NAP_family"/>
</dbReference>
<evidence type="ECO:0000256" key="1">
    <source>
        <dbReference type="ARBA" id="ARBA00009947"/>
    </source>
</evidence>
<dbReference type="GO" id="GO:0005634">
    <property type="term" value="C:nucleus"/>
    <property type="evidence" value="ECO:0007669"/>
    <property type="project" value="InterPro"/>
</dbReference>
<organism evidence="4 5">
    <name type="scientific">Piedraia hortae CBS 480.64</name>
    <dbReference type="NCBI Taxonomy" id="1314780"/>
    <lineage>
        <taxon>Eukaryota</taxon>
        <taxon>Fungi</taxon>
        <taxon>Dikarya</taxon>
        <taxon>Ascomycota</taxon>
        <taxon>Pezizomycotina</taxon>
        <taxon>Dothideomycetes</taxon>
        <taxon>Dothideomycetidae</taxon>
        <taxon>Capnodiales</taxon>
        <taxon>Piedraiaceae</taxon>
        <taxon>Piedraia</taxon>
    </lineage>
</organism>
<dbReference type="OrthoDB" id="19419at2759"/>
<evidence type="ECO:0000256" key="3">
    <source>
        <dbReference type="SAM" id="MobiDB-lite"/>
    </source>
</evidence>